<gene>
    <name evidence="1" type="ORF">GFH32_14005</name>
</gene>
<dbReference type="AlphaFoldDB" id="A0A5Q0QH56"/>
<evidence type="ECO:0000313" key="2">
    <source>
        <dbReference type="Proteomes" id="UP000326921"/>
    </source>
</evidence>
<dbReference type="KEGG" id="sphe:GFH32_14005"/>
<accession>A0A5Q0QH56</accession>
<name>A0A5Q0QH56_9SPHI</name>
<sequence length="315" mass="35338">MKENNTYYDNMEGNNLPDSLRVNPFIVPDNYFNEQTNRLLFLTQLDRTSKDQRAGFEVPNGYFDTLSEQIMSQVKIDQSQQHAGFEVPADYFTELNNRILQHVQLDQLQEEQFTVPEGYFEDLSLSILAKVSEGNLREEVQESGFEVPEQYFETSADQIMASIAVEDLKSEVQTDGFSVPTGYFEQLTTGILDQIQDEKVIQMPKSVPAATVKKSRPVVWIGAAAAACVAAFVGVSTYNSTPTNTDQAIASVASAQQVSLDEIPEDEIISYLASHSDGTDLAYYAEYIYEPEASETIGSQIEDKELEEYLNYNTL</sequence>
<dbReference type="Proteomes" id="UP000326921">
    <property type="component" value="Chromosome"/>
</dbReference>
<proteinExistence type="predicted"/>
<reference evidence="1 2" key="1">
    <citation type="submission" date="2019-10" db="EMBL/GenBank/DDBJ databases">
        <authorList>
            <person name="Dong K."/>
        </authorList>
    </citation>
    <scope>NUCLEOTIDE SEQUENCE [LARGE SCALE GENOMIC DNA]</scope>
    <source>
        <strain evidence="2">dk4302</strain>
    </source>
</reference>
<organism evidence="1 2">
    <name type="scientific">Sphingobacterium zhuxiongii</name>
    <dbReference type="NCBI Taxonomy" id="2662364"/>
    <lineage>
        <taxon>Bacteria</taxon>
        <taxon>Pseudomonadati</taxon>
        <taxon>Bacteroidota</taxon>
        <taxon>Sphingobacteriia</taxon>
        <taxon>Sphingobacteriales</taxon>
        <taxon>Sphingobacteriaceae</taxon>
        <taxon>Sphingobacterium</taxon>
    </lineage>
</organism>
<evidence type="ECO:0000313" key="1">
    <source>
        <dbReference type="EMBL" id="QGA27358.1"/>
    </source>
</evidence>
<dbReference type="EMBL" id="CP045652">
    <property type="protein sequence ID" value="QGA27358.1"/>
    <property type="molecule type" value="Genomic_DNA"/>
</dbReference>
<dbReference type="RefSeq" id="WP_153512196.1">
    <property type="nucleotide sequence ID" value="NZ_CP045652.1"/>
</dbReference>
<keyword evidence="2" id="KW-1185">Reference proteome</keyword>
<protein>
    <submittedName>
        <fullName evidence="1">Uncharacterized protein</fullName>
    </submittedName>
</protein>